<comment type="subunit">
    <text evidence="5">Interacts with the 50S ribosomal subunit.</text>
</comment>
<comment type="similarity">
    <text evidence="5">Belongs to the DEAD box helicase family. SrmB subfamily.</text>
</comment>
<dbReference type="InterPro" id="IPR001650">
    <property type="entry name" value="Helicase_C-like"/>
</dbReference>
<evidence type="ECO:0000259" key="8">
    <source>
        <dbReference type="PROSITE" id="PS51192"/>
    </source>
</evidence>
<keyword evidence="1 5" id="KW-0547">Nucleotide-binding</keyword>
<dbReference type="InterPro" id="IPR014001">
    <property type="entry name" value="Helicase_ATP-bd"/>
</dbReference>
<dbReference type="SUPFAM" id="SSF52540">
    <property type="entry name" value="P-loop containing nucleoside triphosphate hydrolases"/>
    <property type="match status" value="1"/>
</dbReference>
<dbReference type="InterPro" id="IPR000629">
    <property type="entry name" value="RNA-helicase_DEAD-box_CS"/>
</dbReference>
<keyword evidence="2 5" id="KW-0378">Hydrolase</keyword>
<evidence type="ECO:0000259" key="9">
    <source>
        <dbReference type="PROSITE" id="PS51194"/>
    </source>
</evidence>
<keyword evidence="3 5" id="KW-0347">Helicase</keyword>
<accession>A0ABW4NR21</accession>
<comment type="catalytic activity">
    <reaction evidence="5">
        <text>ATP + H2O = ADP + phosphate + H(+)</text>
        <dbReference type="Rhea" id="RHEA:13065"/>
        <dbReference type="ChEBI" id="CHEBI:15377"/>
        <dbReference type="ChEBI" id="CHEBI:15378"/>
        <dbReference type="ChEBI" id="CHEBI:30616"/>
        <dbReference type="ChEBI" id="CHEBI:43474"/>
        <dbReference type="ChEBI" id="CHEBI:456216"/>
        <dbReference type="EC" id="3.6.4.13"/>
    </reaction>
</comment>
<feature type="domain" description="DEAD-box RNA helicase Q" evidence="10">
    <location>
        <begin position="4"/>
        <end position="32"/>
    </location>
</feature>
<keyword evidence="12" id="KW-1185">Reference proteome</keyword>
<evidence type="ECO:0000256" key="2">
    <source>
        <dbReference type="ARBA" id="ARBA00022801"/>
    </source>
</evidence>
<dbReference type="HAMAP" id="MF_00967">
    <property type="entry name" value="DEAD_helicase_SrmB"/>
    <property type="match status" value="1"/>
</dbReference>
<evidence type="ECO:0000256" key="6">
    <source>
        <dbReference type="PROSITE-ProRule" id="PRU00552"/>
    </source>
</evidence>
<dbReference type="SMART" id="SM00490">
    <property type="entry name" value="HELICc"/>
    <property type="match status" value="1"/>
</dbReference>
<evidence type="ECO:0000256" key="3">
    <source>
        <dbReference type="ARBA" id="ARBA00022806"/>
    </source>
</evidence>
<comment type="caution">
    <text evidence="11">The sequence shown here is derived from an EMBL/GenBank/DDBJ whole genome shotgun (WGS) entry which is preliminary data.</text>
</comment>
<dbReference type="CDD" id="cd18787">
    <property type="entry name" value="SF2_C_DEAD"/>
    <property type="match status" value="1"/>
</dbReference>
<dbReference type="PROSITE" id="PS00039">
    <property type="entry name" value="DEAD_ATP_HELICASE"/>
    <property type="match status" value="1"/>
</dbReference>
<evidence type="ECO:0000256" key="5">
    <source>
        <dbReference type="HAMAP-Rule" id="MF_00967"/>
    </source>
</evidence>
<dbReference type="InterPro" id="IPR044742">
    <property type="entry name" value="DEAD/DEAH_RhlB"/>
</dbReference>
<dbReference type="PROSITE" id="PS51194">
    <property type="entry name" value="HELICASE_CTER"/>
    <property type="match status" value="1"/>
</dbReference>
<dbReference type="RefSeq" id="WP_379095296.1">
    <property type="nucleotide sequence ID" value="NZ_JBHUFP010000002.1"/>
</dbReference>
<reference evidence="12" key="1">
    <citation type="journal article" date="2019" name="Int. J. Syst. Evol. Microbiol.">
        <title>The Global Catalogue of Microorganisms (GCM) 10K type strain sequencing project: providing services to taxonomists for standard genome sequencing and annotation.</title>
        <authorList>
            <consortium name="The Broad Institute Genomics Platform"/>
            <consortium name="The Broad Institute Genome Sequencing Center for Infectious Disease"/>
            <person name="Wu L."/>
            <person name="Ma J."/>
        </authorList>
    </citation>
    <scope>NUCLEOTIDE SEQUENCE [LARGE SCALE GENOMIC DNA]</scope>
    <source>
        <strain evidence="12">CCM 7950</strain>
    </source>
</reference>
<evidence type="ECO:0000256" key="4">
    <source>
        <dbReference type="ARBA" id="ARBA00022840"/>
    </source>
</evidence>
<feature type="domain" description="Helicase C-terminal" evidence="9">
    <location>
        <begin position="235"/>
        <end position="387"/>
    </location>
</feature>
<dbReference type="PANTHER" id="PTHR47959">
    <property type="entry name" value="ATP-DEPENDENT RNA HELICASE RHLE-RELATED"/>
    <property type="match status" value="1"/>
</dbReference>
<dbReference type="PROSITE" id="PS51195">
    <property type="entry name" value="Q_MOTIF"/>
    <property type="match status" value="1"/>
</dbReference>
<comment type="function">
    <text evidence="5">DEAD-box RNA helicase involved in the assembly of the 50S ribosomal subunit at low temperature. Exhibits RNA-stimulated ATP hydrolysis and RNA unwinding activity.</text>
</comment>
<dbReference type="SMART" id="SM00487">
    <property type="entry name" value="DEXDc"/>
    <property type="match status" value="1"/>
</dbReference>
<protein>
    <recommendedName>
        <fullName evidence="5">ATP-dependent RNA helicase SrmB</fullName>
        <ecNumber evidence="5">3.6.4.13</ecNumber>
    </recommendedName>
</protein>
<dbReference type="PANTHER" id="PTHR47959:SF3">
    <property type="entry name" value="ATP-DEPENDENT RNA HELICASE SRMB"/>
    <property type="match status" value="1"/>
</dbReference>
<dbReference type="InterPro" id="IPR028621">
    <property type="entry name" value="DEAD_helicase_SrmB"/>
</dbReference>
<keyword evidence="5" id="KW-0690">Ribosome biogenesis</keyword>
<evidence type="ECO:0000313" key="11">
    <source>
        <dbReference type="EMBL" id="MFD1804941.1"/>
    </source>
</evidence>
<feature type="compositionally biased region" description="Basic residues" evidence="7">
    <location>
        <begin position="414"/>
        <end position="434"/>
    </location>
</feature>
<organism evidence="11 12">
    <name type="scientific">Pasteurella oralis</name>
    <dbReference type="NCBI Taxonomy" id="1071947"/>
    <lineage>
        <taxon>Bacteria</taxon>
        <taxon>Pseudomonadati</taxon>
        <taxon>Pseudomonadota</taxon>
        <taxon>Gammaproteobacteria</taxon>
        <taxon>Pasteurellales</taxon>
        <taxon>Pasteurellaceae</taxon>
        <taxon>Pasteurella</taxon>
    </lineage>
</organism>
<evidence type="ECO:0000256" key="1">
    <source>
        <dbReference type="ARBA" id="ARBA00022741"/>
    </source>
</evidence>
<feature type="short sequence motif" description="Q motif" evidence="6">
    <location>
        <begin position="4"/>
        <end position="32"/>
    </location>
</feature>
<dbReference type="NCBIfam" id="NF008394">
    <property type="entry name" value="PRK11192.1"/>
    <property type="match status" value="1"/>
</dbReference>
<evidence type="ECO:0000259" key="10">
    <source>
        <dbReference type="PROSITE" id="PS51195"/>
    </source>
</evidence>
<dbReference type="GO" id="GO:0003724">
    <property type="term" value="F:RNA helicase activity"/>
    <property type="evidence" value="ECO:0007669"/>
    <property type="project" value="UniProtKB-EC"/>
</dbReference>
<dbReference type="GO" id="GO:0016787">
    <property type="term" value="F:hydrolase activity"/>
    <property type="evidence" value="ECO:0007669"/>
    <property type="project" value="UniProtKB-KW"/>
</dbReference>
<dbReference type="Pfam" id="PF00271">
    <property type="entry name" value="Helicase_C"/>
    <property type="match status" value="1"/>
</dbReference>
<dbReference type="EMBL" id="JBHUFP010000002">
    <property type="protein sequence ID" value="MFD1804941.1"/>
    <property type="molecule type" value="Genomic_DNA"/>
</dbReference>
<feature type="compositionally biased region" description="Basic residues" evidence="7">
    <location>
        <begin position="394"/>
        <end position="404"/>
    </location>
</feature>
<dbReference type="InterPro" id="IPR050079">
    <property type="entry name" value="DEAD_box_RNA_helicase"/>
</dbReference>
<keyword evidence="5" id="KW-0963">Cytoplasm</keyword>
<dbReference type="InterPro" id="IPR014014">
    <property type="entry name" value="RNA_helicase_DEAD_Q_motif"/>
</dbReference>
<keyword evidence="4 5" id="KW-0067">ATP-binding</keyword>
<feature type="domain" description="Helicase ATP-binding" evidence="8">
    <location>
        <begin position="35"/>
        <end position="209"/>
    </location>
</feature>
<dbReference type="Pfam" id="PF00270">
    <property type="entry name" value="DEAD"/>
    <property type="match status" value="1"/>
</dbReference>
<dbReference type="CDD" id="cd00268">
    <property type="entry name" value="DEADc"/>
    <property type="match status" value="1"/>
</dbReference>
<dbReference type="InterPro" id="IPR027417">
    <property type="entry name" value="P-loop_NTPase"/>
</dbReference>
<sequence>MTLAHFDDFDLDPALLKALKQKGYTRPTAIQQQAIPAAMEQLDILGSAPTGTGKTAAFLLPAIQHLLDYPRRAPGAPRVLILTPTRELAMQVAEQAEIFATFTHLSIATITGGVAYQNHGEVFNKNQDIVVATPGRLLQYIKEENFDCRAVEILIFDEADRMLQMGFGQDAEKIAAETRWRKQTLLFSATLEGELLLDFAQRLLTDPVQVDAEPSRRERKKIQQWYYHADSHEHKVKLLARFIEQEQVSRGIVFVRRREEARELSETLRKRGIRSAYLEGEMAQTQRNNAIDKLKNGVVTVLVATDVAARGIDIDDVSHVMNFDLPYSADTYLHRIGRTARAGKKGIAVSFIEAHDYKLLGKVKRYTDELLKARIIEGLEPRTKAPKDGEIKTVSKKQKARIKAKRDEKQKQAQQKKVKIRHKDSKNIGKRRKPSGQTSKTE</sequence>
<dbReference type="PROSITE" id="PS51192">
    <property type="entry name" value="HELICASE_ATP_BIND_1"/>
    <property type="match status" value="1"/>
</dbReference>
<proteinExistence type="inferred from homology"/>
<gene>
    <name evidence="5 11" type="primary">srmB</name>
    <name evidence="11" type="ORF">ACFSAV_00885</name>
</gene>
<feature type="region of interest" description="Disordered" evidence="7">
    <location>
        <begin position="385"/>
        <end position="442"/>
    </location>
</feature>
<evidence type="ECO:0000313" key="12">
    <source>
        <dbReference type="Proteomes" id="UP001597420"/>
    </source>
</evidence>
<dbReference type="Proteomes" id="UP001597420">
    <property type="component" value="Unassembled WGS sequence"/>
</dbReference>
<dbReference type="InterPro" id="IPR011545">
    <property type="entry name" value="DEAD/DEAH_box_helicase_dom"/>
</dbReference>
<dbReference type="Gene3D" id="3.40.50.300">
    <property type="entry name" value="P-loop containing nucleotide triphosphate hydrolases"/>
    <property type="match status" value="2"/>
</dbReference>
<name>A0ABW4NR21_9PAST</name>
<comment type="subcellular location">
    <subcellularLocation>
        <location evidence="5">Cytoplasm</location>
    </subcellularLocation>
</comment>
<evidence type="ECO:0000256" key="7">
    <source>
        <dbReference type="SAM" id="MobiDB-lite"/>
    </source>
</evidence>
<dbReference type="EC" id="3.6.4.13" evidence="5"/>